<dbReference type="SUPFAM" id="SSF46785">
    <property type="entry name" value="Winged helix' DNA-binding domain"/>
    <property type="match status" value="1"/>
</dbReference>
<dbReference type="SUPFAM" id="SSF53850">
    <property type="entry name" value="Periplasmic binding protein-like II"/>
    <property type="match status" value="1"/>
</dbReference>
<reference evidence="6 7" key="1">
    <citation type="submission" date="2018-06" db="EMBL/GenBank/DDBJ databases">
        <authorList>
            <person name="Feng T."/>
            <person name="Jeon C.O."/>
        </authorList>
    </citation>
    <scope>NUCLEOTIDE SEQUENCE [LARGE SCALE GENOMIC DNA]</scope>
    <source>
        <strain evidence="6 7">S23</strain>
    </source>
</reference>
<dbReference type="Pfam" id="PF00126">
    <property type="entry name" value="HTH_1"/>
    <property type="match status" value="1"/>
</dbReference>
<feature type="domain" description="HTH lysR-type" evidence="5">
    <location>
        <begin position="4"/>
        <end position="61"/>
    </location>
</feature>
<dbReference type="InterPro" id="IPR036388">
    <property type="entry name" value="WH-like_DNA-bd_sf"/>
</dbReference>
<protein>
    <submittedName>
        <fullName evidence="6">XRE family transcriptional regulator</fullName>
    </submittedName>
</protein>
<evidence type="ECO:0000313" key="7">
    <source>
        <dbReference type="Proteomes" id="UP000255165"/>
    </source>
</evidence>
<dbReference type="InterPro" id="IPR005119">
    <property type="entry name" value="LysR_subst-bd"/>
</dbReference>
<dbReference type="Pfam" id="PF03466">
    <property type="entry name" value="LysR_substrate"/>
    <property type="match status" value="1"/>
</dbReference>
<keyword evidence="2" id="KW-0805">Transcription regulation</keyword>
<dbReference type="CDD" id="cd08432">
    <property type="entry name" value="PBP2_GcdR_TrpI_HvrB_AmpR_like"/>
    <property type="match status" value="1"/>
</dbReference>
<comment type="caution">
    <text evidence="6">The sequence shown here is derived from an EMBL/GenBank/DDBJ whole genome shotgun (WGS) entry which is preliminary data.</text>
</comment>
<gene>
    <name evidence="6" type="ORF">DN412_03275</name>
</gene>
<dbReference type="PROSITE" id="PS50931">
    <property type="entry name" value="HTH_LYSR"/>
    <property type="match status" value="1"/>
</dbReference>
<proteinExistence type="inferred from homology"/>
<evidence type="ECO:0000256" key="4">
    <source>
        <dbReference type="ARBA" id="ARBA00023163"/>
    </source>
</evidence>
<keyword evidence="3" id="KW-0238">DNA-binding</keyword>
<dbReference type="InterPro" id="IPR058163">
    <property type="entry name" value="LysR-type_TF_proteobact-type"/>
</dbReference>
<evidence type="ECO:0000256" key="3">
    <source>
        <dbReference type="ARBA" id="ARBA00023125"/>
    </source>
</evidence>
<dbReference type="Gene3D" id="1.10.10.10">
    <property type="entry name" value="Winged helix-like DNA-binding domain superfamily/Winged helix DNA-binding domain"/>
    <property type="match status" value="1"/>
</dbReference>
<dbReference type="FunFam" id="1.10.10.10:FF:000001">
    <property type="entry name" value="LysR family transcriptional regulator"/>
    <property type="match status" value="1"/>
</dbReference>
<keyword evidence="7" id="KW-1185">Reference proteome</keyword>
<dbReference type="InterPro" id="IPR000847">
    <property type="entry name" value="LysR_HTH_N"/>
</dbReference>
<dbReference type="GO" id="GO:0006351">
    <property type="term" value="P:DNA-templated transcription"/>
    <property type="evidence" value="ECO:0007669"/>
    <property type="project" value="TreeGrafter"/>
</dbReference>
<accession>A0A370P2B6</accession>
<evidence type="ECO:0000256" key="2">
    <source>
        <dbReference type="ARBA" id="ARBA00023015"/>
    </source>
</evidence>
<dbReference type="Gene3D" id="3.40.190.10">
    <property type="entry name" value="Periplasmic binding protein-like II"/>
    <property type="match status" value="2"/>
</dbReference>
<dbReference type="EMBL" id="QKWJ01000002">
    <property type="protein sequence ID" value="RDK11925.1"/>
    <property type="molecule type" value="Genomic_DNA"/>
</dbReference>
<dbReference type="RefSeq" id="WP_115013198.1">
    <property type="nucleotide sequence ID" value="NZ_QKWJ01000002.1"/>
</dbReference>
<sequence length="293" mass="33187">MRLPPLNTFRFFEVAARHRNFTRAAEELHVTHGAVSQQIKALEEAVGKQLFFRRSGEMRLTPEGAELLRYVSEAFSKLNEGIESTQGHSSPRRLTINSHPAFAARWLAPRLHSFSDLYPEMEIRVRTSLTLTNFKTGGIDLAIRFGDGEWPGLITHKLMDEALLPVCSPTFNRGKVPRNSEEIATSRLLHDERFSWALWFKSIGKACYVPRREGIAFTDANLLLQSTLAGHGIALGRMRLCEDELIRGTLLRLSADVLPISDAYYVVYPEQHASRSQVRDFMAWLALQLPGRV</sequence>
<dbReference type="NCBIfam" id="NF008352">
    <property type="entry name" value="PRK11139.1"/>
    <property type="match status" value="1"/>
</dbReference>
<evidence type="ECO:0000259" key="5">
    <source>
        <dbReference type="PROSITE" id="PS50931"/>
    </source>
</evidence>
<dbReference type="InterPro" id="IPR036390">
    <property type="entry name" value="WH_DNA-bd_sf"/>
</dbReference>
<dbReference type="PRINTS" id="PR00039">
    <property type="entry name" value="HTHLYSR"/>
</dbReference>
<organism evidence="6 7">
    <name type="scientific">Cupriavidus lacunae</name>
    <dbReference type="NCBI Taxonomy" id="2666307"/>
    <lineage>
        <taxon>Bacteria</taxon>
        <taxon>Pseudomonadati</taxon>
        <taxon>Pseudomonadota</taxon>
        <taxon>Betaproteobacteria</taxon>
        <taxon>Burkholderiales</taxon>
        <taxon>Burkholderiaceae</taxon>
        <taxon>Cupriavidus</taxon>
    </lineage>
</organism>
<dbReference type="Proteomes" id="UP000255165">
    <property type="component" value="Unassembled WGS sequence"/>
</dbReference>
<dbReference type="GO" id="GO:0043565">
    <property type="term" value="F:sequence-specific DNA binding"/>
    <property type="evidence" value="ECO:0007669"/>
    <property type="project" value="TreeGrafter"/>
</dbReference>
<keyword evidence="4" id="KW-0804">Transcription</keyword>
<name>A0A370P2B6_9BURK</name>
<evidence type="ECO:0000256" key="1">
    <source>
        <dbReference type="ARBA" id="ARBA00009437"/>
    </source>
</evidence>
<evidence type="ECO:0000313" key="6">
    <source>
        <dbReference type="EMBL" id="RDK11925.1"/>
    </source>
</evidence>
<dbReference type="PANTHER" id="PTHR30537">
    <property type="entry name" value="HTH-TYPE TRANSCRIPTIONAL REGULATOR"/>
    <property type="match status" value="1"/>
</dbReference>
<comment type="similarity">
    <text evidence="1">Belongs to the LysR transcriptional regulatory family.</text>
</comment>
<dbReference type="PANTHER" id="PTHR30537:SF74">
    <property type="entry name" value="HTH-TYPE TRANSCRIPTIONAL REGULATOR TRPI"/>
    <property type="match status" value="1"/>
</dbReference>
<dbReference type="AlphaFoldDB" id="A0A370P2B6"/>
<dbReference type="GO" id="GO:0003700">
    <property type="term" value="F:DNA-binding transcription factor activity"/>
    <property type="evidence" value="ECO:0007669"/>
    <property type="project" value="InterPro"/>
</dbReference>